<feature type="region of interest" description="Disordered" evidence="2">
    <location>
        <begin position="118"/>
        <end position="137"/>
    </location>
</feature>
<sequence>MADQGRVEQIVSEFVSKAAFVVLQSRVPGFGRSEGSDKPAGAAGRVNSWFNLETAEPESTRVEVEPWRRDTSLPMLLEVSMLHRNAAAEAVEAGEEAYSAAVVLERWSILFVRGDLGERPQAGQRPSSSPSSSPERMEVPTIYKHAVILLRTLYAKTRLLPAARAARVAARDGAPFEMRYALRTSTSDDVVTSPTPCSHHLAPVRTPFGSLYVSVAYTDTMPLLSSMMTPATIPRIISDYVYDAGGYGNGVRTGAGGGRQQQGVAGSAPPGDMMRRASWSHSGRSAATAVARSPSSAAGMPLAATRTSRAASHAGVTAPAAPFPTPTGEQTRSSPMSIPLTASRRRSSSGGDLEKRHAAEGAQGAPHSEAASRVVGFSPGGGAFARPGGAPYPSSAPAHAQHGMLARERHSSGGRAAVSPAGSASPVAGSASSGSQASGGPIGGLSMSPNLPFAGTPSSSQLSIYGSLTGRGFVRRQSFSPSPPSYTPAGAASFGGRDPSSFSPKYAYGGVPLPSQQLPMGSFSGTSGGSSAALVAGSGGSFTRQDQRRLTYGSAGTSTSPPQHRGGGGASPPLPDGTPSPSSSGYPRSSSLDDSGAVFTADLSAGGSGFPFAVDDDVGGSLLGGIGGGSQRGAARAAGGGAWAGDEDAEVEPVEVAVGALVTLLSEAPALGGQAPSSELRGCAIDVSRAASAAGGGAGNGMTFVNVLGRLQVLCDEA</sequence>
<feature type="compositionally biased region" description="Low complexity" evidence="2">
    <location>
        <begin position="413"/>
        <end position="439"/>
    </location>
</feature>
<dbReference type="InterPro" id="IPR018731">
    <property type="entry name" value="Atg13_N"/>
</dbReference>
<dbReference type="InterPro" id="IPR036570">
    <property type="entry name" value="HORMA_dom_sf"/>
</dbReference>
<feature type="compositionally biased region" description="Low complexity" evidence="2">
    <location>
        <begin position="579"/>
        <end position="593"/>
    </location>
</feature>
<feature type="region of interest" description="Disordered" evidence="2">
    <location>
        <begin position="253"/>
        <end position="459"/>
    </location>
</feature>
<accession>A0A7S3BCL6</accession>
<dbReference type="Gene3D" id="3.30.900.10">
    <property type="entry name" value="HORMA domain"/>
    <property type="match status" value="1"/>
</dbReference>
<feature type="region of interest" description="Disordered" evidence="2">
    <location>
        <begin position="475"/>
        <end position="497"/>
    </location>
</feature>
<dbReference type="GO" id="GO:0005829">
    <property type="term" value="C:cytosol"/>
    <property type="evidence" value="ECO:0007669"/>
    <property type="project" value="TreeGrafter"/>
</dbReference>
<dbReference type="AlphaFoldDB" id="A0A7S3BCL6"/>
<proteinExistence type="predicted"/>
<protein>
    <recommendedName>
        <fullName evidence="3">Autophagy-related protein 13 N-terminal domain-containing protein</fullName>
    </recommendedName>
</protein>
<evidence type="ECO:0000313" key="4">
    <source>
        <dbReference type="EMBL" id="CAE0131249.1"/>
    </source>
</evidence>
<evidence type="ECO:0000256" key="1">
    <source>
        <dbReference type="ARBA" id="ARBA00023006"/>
    </source>
</evidence>
<dbReference type="PANTHER" id="PTHR13430:SF4">
    <property type="entry name" value="AUTOPHAGY-RELATED PROTEIN 13"/>
    <property type="match status" value="1"/>
</dbReference>
<feature type="compositionally biased region" description="Low complexity" evidence="2">
    <location>
        <begin position="521"/>
        <end position="536"/>
    </location>
</feature>
<dbReference type="InterPro" id="IPR040182">
    <property type="entry name" value="ATG13"/>
</dbReference>
<gene>
    <name evidence="4" type="ORF">PSIN1315_LOCUS3375</name>
</gene>
<name>A0A7S3BCL6_9VIRI</name>
<keyword evidence="1" id="KW-0072">Autophagy</keyword>
<dbReference type="EMBL" id="HBHY01005167">
    <property type="protein sequence ID" value="CAE0131249.1"/>
    <property type="molecule type" value="Transcribed_RNA"/>
</dbReference>
<evidence type="ECO:0000259" key="3">
    <source>
        <dbReference type="Pfam" id="PF10033"/>
    </source>
</evidence>
<evidence type="ECO:0000256" key="2">
    <source>
        <dbReference type="SAM" id="MobiDB-lite"/>
    </source>
</evidence>
<feature type="domain" description="Autophagy-related protein 13 N-terminal" evidence="3">
    <location>
        <begin position="11"/>
        <end position="218"/>
    </location>
</feature>
<dbReference type="GO" id="GO:0034727">
    <property type="term" value="P:piecemeal microautophagy of the nucleus"/>
    <property type="evidence" value="ECO:0007669"/>
    <property type="project" value="TreeGrafter"/>
</dbReference>
<dbReference type="PANTHER" id="PTHR13430">
    <property type="match status" value="1"/>
</dbReference>
<dbReference type="GO" id="GO:0034497">
    <property type="term" value="P:protein localization to phagophore assembly site"/>
    <property type="evidence" value="ECO:0007669"/>
    <property type="project" value="TreeGrafter"/>
</dbReference>
<feature type="compositionally biased region" description="Low complexity" evidence="2">
    <location>
        <begin position="384"/>
        <end position="398"/>
    </location>
</feature>
<organism evidence="4">
    <name type="scientific">Prasinoderma singulare</name>
    <dbReference type="NCBI Taxonomy" id="676789"/>
    <lineage>
        <taxon>Eukaryota</taxon>
        <taxon>Viridiplantae</taxon>
        <taxon>Prasinodermophyta</taxon>
        <taxon>Prasinodermophyceae</taxon>
        <taxon>Prasinodermales</taxon>
        <taxon>Prasinodermaceae</taxon>
        <taxon>Prasinoderma</taxon>
    </lineage>
</organism>
<dbReference type="Pfam" id="PF10033">
    <property type="entry name" value="ATG13"/>
    <property type="match status" value="1"/>
</dbReference>
<dbReference type="GO" id="GO:1990316">
    <property type="term" value="C:Atg1/ULK1 kinase complex"/>
    <property type="evidence" value="ECO:0007669"/>
    <property type="project" value="InterPro"/>
</dbReference>
<feature type="region of interest" description="Disordered" evidence="2">
    <location>
        <begin position="519"/>
        <end position="593"/>
    </location>
</feature>
<dbReference type="GO" id="GO:0000423">
    <property type="term" value="P:mitophagy"/>
    <property type="evidence" value="ECO:0007669"/>
    <property type="project" value="TreeGrafter"/>
</dbReference>
<feature type="compositionally biased region" description="Low complexity" evidence="2">
    <location>
        <begin position="303"/>
        <end position="320"/>
    </location>
</feature>
<reference evidence="4" key="1">
    <citation type="submission" date="2021-01" db="EMBL/GenBank/DDBJ databases">
        <authorList>
            <person name="Corre E."/>
            <person name="Pelletier E."/>
            <person name="Niang G."/>
            <person name="Scheremetjew M."/>
            <person name="Finn R."/>
            <person name="Kale V."/>
            <person name="Holt S."/>
            <person name="Cochrane G."/>
            <person name="Meng A."/>
            <person name="Brown T."/>
            <person name="Cohen L."/>
        </authorList>
    </citation>
    <scope>NUCLEOTIDE SEQUENCE</scope>
    <source>
        <strain evidence="4">RCC927</strain>
    </source>
</reference>
<dbReference type="GO" id="GO:0000407">
    <property type="term" value="C:phagophore assembly site"/>
    <property type="evidence" value="ECO:0007669"/>
    <property type="project" value="TreeGrafter"/>
</dbReference>